<evidence type="ECO:0000256" key="5">
    <source>
        <dbReference type="PIRSR" id="PIRSR606118-50"/>
    </source>
</evidence>
<dbReference type="Proteomes" id="UP001379600">
    <property type="component" value="Unassembled WGS sequence"/>
</dbReference>
<dbReference type="GO" id="GO:0003677">
    <property type="term" value="F:DNA binding"/>
    <property type="evidence" value="ECO:0007669"/>
    <property type="project" value="UniProtKB-KW"/>
</dbReference>
<dbReference type="CDD" id="cd03768">
    <property type="entry name" value="SR_ResInv"/>
    <property type="match status" value="1"/>
</dbReference>
<dbReference type="GO" id="GO:0000150">
    <property type="term" value="F:DNA strand exchange activity"/>
    <property type="evidence" value="ECO:0007669"/>
    <property type="project" value="InterPro"/>
</dbReference>
<dbReference type="PROSITE" id="PS00397">
    <property type="entry name" value="RECOMBINASES_1"/>
    <property type="match status" value="1"/>
</dbReference>
<evidence type="ECO:0000313" key="9">
    <source>
        <dbReference type="Proteomes" id="UP001379600"/>
    </source>
</evidence>
<reference evidence="8 9" key="1">
    <citation type="submission" date="2024-03" db="EMBL/GenBank/DDBJ databases">
        <authorList>
            <person name="Plomp N."/>
            <person name="Harmsen H.J."/>
        </authorList>
    </citation>
    <scope>NUCLEOTIDE SEQUENCE [LARGE SCALE GENOMIC DNA]</scope>
    <source>
        <strain evidence="8 9">HTF-76H</strain>
    </source>
</reference>
<dbReference type="SMART" id="SM00857">
    <property type="entry name" value="Resolvase"/>
    <property type="match status" value="1"/>
</dbReference>
<evidence type="ECO:0000313" key="8">
    <source>
        <dbReference type="EMBL" id="MEJ3691293.1"/>
    </source>
</evidence>
<dbReference type="EMBL" id="JBBFKC010000007">
    <property type="protein sequence ID" value="MEJ3691293.1"/>
    <property type="molecule type" value="Genomic_DNA"/>
</dbReference>
<organism evidence="8 9">
    <name type="scientific">Faecalibacterium taiwanense</name>
    <dbReference type="NCBI Taxonomy" id="3030638"/>
    <lineage>
        <taxon>Bacteria</taxon>
        <taxon>Bacillati</taxon>
        <taxon>Bacillota</taxon>
        <taxon>Clostridia</taxon>
        <taxon>Eubacteriales</taxon>
        <taxon>Oscillospiraceae</taxon>
        <taxon>Faecalibacterium</taxon>
    </lineage>
</organism>
<evidence type="ECO:0000256" key="6">
    <source>
        <dbReference type="PROSITE-ProRule" id="PRU10137"/>
    </source>
</evidence>
<dbReference type="InterPro" id="IPR006118">
    <property type="entry name" value="Recombinase_CS"/>
</dbReference>
<dbReference type="AlphaFoldDB" id="A0AB35Y199"/>
<keyword evidence="4" id="KW-0233">DNA recombination</keyword>
<dbReference type="GO" id="GO:0015074">
    <property type="term" value="P:DNA integration"/>
    <property type="evidence" value="ECO:0007669"/>
    <property type="project" value="UniProtKB-KW"/>
</dbReference>
<proteinExistence type="inferred from homology"/>
<dbReference type="SUPFAM" id="SSF53041">
    <property type="entry name" value="Resolvase-like"/>
    <property type="match status" value="1"/>
</dbReference>
<comment type="caution">
    <text evidence="8">The sequence shown here is derived from an EMBL/GenBank/DDBJ whole genome shotgun (WGS) entry which is preliminary data.</text>
</comment>
<evidence type="ECO:0000256" key="3">
    <source>
        <dbReference type="ARBA" id="ARBA00023125"/>
    </source>
</evidence>
<dbReference type="RefSeq" id="WP_337679463.1">
    <property type="nucleotide sequence ID" value="NZ_JBBFKB010000019.1"/>
</dbReference>
<name>A0AB35Y199_9FIRM</name>
<dbReference type="InterPro" id="IPR006119">
    <property type="entry name" value="Resolv_N"/>
</dbReference>
<keyword evidence="9" id="KW-1185">Reference proteome</keyword>
<feature type="domain" description="Resolvase/invertase-type recombinase catalytic" evidence="7">
    <location>
        <begin position="2"/>
        <end position="135"/>
    </location>
</feature>
<dbReference type="FunFam" id="3.40.50.1390:FF:000001">
    <property type="entry name" value="DNA recombinase"/>
    <property type="match status" value="1"/>
</dbReference>
<gene>
    <name evidence="8" type="ORF">WF787_08680</name>
</gene>
<feature type="active site" description="O-(5'-phospho-DNA)-serine intermediate" evidence="5 6">
    <location>
        <position position="10"/>
    </location>
</feature>
<evidence type="ECO:0000256" key="4">
    <source>
        <dbReference type="ARBA" id="ARBA00023172"/>
    </source>
</evidence>
<accession>A0AB35Y199</accession>
<dbReference type="Gene3D" id="3.40.50.1390">
    <property type="entry name" value="Resolvase, N-terminal catalytic domain"/>
    <property type="match status" value="1"/>
</dbReference>
<evidence type="ECO:0000256" key="1">
    <source>
        <dbReference type="ARBA" id="ARBA00009913"/>
    </source>
</evidence>
<dbReference type="PANTHER" id="PTHR30461:SF26">
    <property type="entry name" value="RESOLVASE HOMOLOG YNEB"/>
    <property type="match status" value="1"/>
</dbReference>
<evidence type="ECO:0000259" key="7">
    <source>
        <dbReference type="PROSITE" id="PS51736"/>
    </source>
</evidence>
<dbReference type="PROSITE" id="PS51736">
    <property type="entry name" value="RECOMBINASES_3"/>
    <property type="match status" value="1"/>
</dbReference>
<protein>
    <submittedName>
        <fullName evidence="8">Recombinase family protein</fullName>
    </submittedName>
</protein>
<sequence length="200" mass="23237">MSNIAYVRVSTAEQNEARQIEALKKHNIDKWFTEKVSGKNMNRPQLEAMLDYVREGDTVYIHDFSRLARSTKDLLSIVEQLQEKGVHLVSNKENLDTSTPTGKLMLTMIAAINEFERENLLERQREGIAIAKEQGKFKGGQVKKIDDKAFNAAYEQYKRRELTKGQMAQKLHISRPTLDKMLKERGYWVTDRVFFTPKQK</sequence>
<dbReference type="PANTHER" id="PTHR30461">
    <property type="entry name" value="DNA-INVERTASE FROM LAMBDOID PROPHAGE"/>
    <property type="match status" value="1"/>
</dbReference>
<dbReference type="InterPro" id="IPR036162">
    <property type="entry name" value="Resolvase-like_N_sf"/>
</dbReference>
<keyword evidence="2" id="KW-0229">DNA integration</keyword>
<evidence type="ECO:0000256" key="2">
    <source>
        <dbReference type="ARBA" id="ARBA00022908"/>
    </source>
</evidence>
<dbReference type="InterPro" id="IPR050639">
    <property type="entry name" value="SSR_resolvase"/>
</dbReference>
<comment type="similarity">
    <text evidence="1">Belongs to the site-specific recombinase resolvase family.</text>
</comment>
<keyword evidence="3" id="KW-0238">DNA-binding</keyword>
<dbReference type="Pfam" id="PF00239">
    <property type="entry name" value="Resolvase"/>
    <property type="match status" value="1"/>
</dbReference>